<feature type="domain" description="WW" evidence="3">
    <location>
        <begin position="48"/>
        <end position="83"/>
    </location>
</feature>
<sequence>MDDKYEYEEYYADANPSDEEIRQYALFIGIDPDKDPELLDIAAEGISAPLPPNWKLYRNKNDPDDYFFFNSETGQSINDHPLDQYYINKAKEKLEEKYDKSSKREKNRGKGKHKKRNTSPPPQEEENNVFLLEDDDITSEEPPTLKAKTNNLDPNANYNNNMYTNEEGNKKSHGSHSKHRSRSHTVSQSNFQAYNDEIQQMKENNNEQLRLLQEEFENQKAELERDHQKKLNDLKISQRNEEQQEENILREIENRRKSKENELQNIDNELSMTKNQQKSQIDILKSQHDQFIDTLKNQNNSEIERLKQTFEETKKQIQDEQNKLIEDIKKKNEEEINQIKKNHLKEKNEITTRYKAEIAELKNQNKSKIEKMRAKHEKQLSEIRAKAANHLETERKKYETPTKQQNLRNSLSPSSNYSSPQNYQRQQNSIREHDYKKESIEAINRFDEYTKKELDKRRREYEIQLSKLITSHSEEMAKKNTEHIQLVNQLEQVKQKYNEEIRKTKENAQNEKRNIMKQMQKDVSIAKRKELRERKRTFICQTQKIVSIKGKDSIRSSHKIRLKRSDPHSISIDDDFEINFRFSPPHTIFQVYCKTLHHSLQKDRSQVFDKLNNNDSEDSEIATRKKDNTTAVSPNKTNYIEISEDEHQKIKYSFQKVQQQFDSSARKIENKMDGVLTDINGQVKELRSFMQEENRFMNKSTLEFHQQILDITRNFHNSLSELESEHYTAVSAMNSIKNKAENIPQPTQIIVAPPLSPQPYYSYISPTYQGQIVKRPRRYNTFNRESDTYYDSDFD</sequence>
<feature type="compositionally biased region" description="Low complexity" evidence="2">
    <location>
        <begin position="404"/>
        <end position="429"/>
    </location>
</feature>
<feature type="compositionally biased region" description="Basic and acidic residues" evidence="2">
    <location>
        <begin position="389"/>
        <end position="400"/>
    </location>
</feature>
<feature type="compositionally biased region" description="Basic residues" evidence="2">
    <location>
        <begin position="105"/>
        <end position="117"/>
    </location>
</feature>
<feature type="region of interest" description="Disordered" evidence="2">
    <location>
        <begin position="93"/>
        <end position="188"/>
    </location>
</feature>
<protein>
    <recommendedName>
        <fullName evidence="3">WW domain-containing protein</fullName>
    </recommendedName>
</protein>
<feature type="coiled-coil region" evidence="1">
    <location>
        <begin position="451"/>
        <end position="521"/>
    </location>
</feature>
<dbReference type="Proteomes" id="UP001470230">
    <property type="component" value="Unassembled WGS sequence"/>
</dbReference>
<gene>
    <name evidence="4" type="ORF">M9Y10_041585</name>
</gene>
<evidence type="ECO:0000313" key="4">
    <source>
        <dbReference type="EMBL" id="KAK8886125.1"/>
    </source>
</evidence>
<dbReference type="InterPro" id="IPR001202">
    <property type="entry name" value="WW_dom"/>
</dbReference>
<feature type="compositionally biased region" description="Basic and acidic residues" evidence="2">
    <location>
        <begin position="93"/>
        <end position="104"/>
    </location>
</feature>
<accession>A0ABR2K4R4</accession>
<dbReference type="PROSITE" id="PS50020">
    <property type="entry name" value="WW_DOMAIN_2"/>
    <property type="match status" value="1"/>
</dbReference>
<feature type="region of interest" description="Disordered" evidence="2">
    <location>
        <begin position="389"/>
        <end position="436"/>
    </location>
</feature>
<evidence type="ECO:0000256" key="1">
    <source>
        <dbReference type="SAM" id="Coils"/>
    </source>
</evidence>
<feature type="compositionally biased region" description="Low complexity" evidence="2">
    <location>
        <begin position="150"/>
        <end position="166"/>
    </location>
</feature>
<dbReference type="PANTHER" id="PTHR21715">
    <property type="entry name" value="RH04127P"/>
    <property type="match status" value="1"/>
</dbReference>
<keyword evidence="5" id="KW-1185">Reference proteome</keyword>
<feature type="compositionally biased region" description="Basic residues" evidence="2">
    <location>
        <begin position="171"/>
        <end position="183"/>
    </location>
</feature>
<dbReference type="EMBL" id="JAPFFF010000007">
    <property type="protein sequence ID" value="KAK8886125.1"/>
    <property type="molecule type" value="Genomic_DNA"/>
</dbReference>
<organism evidence="4 5">
    <name type="scientific">Tritrichomonas musculus</name>
    <dbReference type="NCBI Taxonomy" id="1915356"/>
    <lineage>
        <taxon>Eukaryota</taxon>
        <taxon>Metamonada</taxon>
        <taxon>Parabasalia</taxon>
        <taxon>Tritrichomonadida</taxon>
        <taxon>Tritrichomonadidae</taxon>
        <taxon>Tritrichomonas</taxon>
    </lineage>
</organism>
<dbReference type="Gene3D" id="3.30.1470.10">
    <property type="entry name" value="Photosystem I PsaD, reaction center subunit II"/>
    <property type="match status" value="1"/>
</dbReference>
<evidence type="ECO:0000259" key="3">
    <source>
        <dbReference type="PROSITE" id="PS50020"/>
    </source>
</evidence>
<evidence type="ECO:0000256" key="2">
    <source>
        <dbReference type="SAM" id="MobiDB-lite"/>
    </source>
</evidence>
<reference evidence="4 5" key="1">
    <citation type="submission" date="2024-04" db="EMBL/GenBank/DDBJ databases">
        <title>Tritrichomonas musculus Genome.</title>
        <authorList>
            <person name="Alves-Ferreira E."/>
            <person name="Grigg M."/>
            <person name="Lorenzi H."/>
            <person name="Galac M."/>
        </authorList>
    </citation>
    <scope>NUCLEOTIDE SEQUENCE [LARGE SCALE GENOMIC DNA]</scope>
    <source>
        <strain evidence="4 5">EAF2021</strain>
    </source>
</reference>
<name>A0ABR2K4R4_9EUKA</name>
<dbReference type="PANTHER" id="PTHR21715:SF0">
    <property type="entry name" value="RH04127P"/>
    <property type="match status" value="1"/>
</dbReference>
<dbReference type="InterPro" id="IPR053233">
    <property type="entry name" value="ABRA-related"/>
</dbReference>
<comment type="caution">
    <text evidence="4">The sequence shown here is derived from an EMBL/GenBank/DDBJ whole genome shotgun (WGS) entry which is preliminary data.</text>
</comment>
<keyword evidence="1" id="KW-0175">Coiled coil</keyword>
<proteinExistence type="predicted"/>
<feature type="compositionally biased region" description="Acidic residues" evidence="2">
    <location>
        <begin position="123"/>
        <end position="139"/>
    </location>
</feature>
<evidence type="ECO:0000313" key="5">
    <source>
        <dbReference type="Proteomes" id="UP001470230"/>
    </source>
</evidence>